<dbReference type="InterPro" id="IPR010285">
    <property type="entry name" value="DNA_helicase_pif1-like_DEAD"/>
</dbReference>
<reference evidence="3" key="1">
    <citation type="submission" date="2023-04" db="EMBL/GenBank/DDBJ databases">
        <authorList>
            <person name="Vijverberg K."/>
            <person name="Xiong W."/>
            <person name="Schranz E."/>
        </authorList>
    </citation>
    <scope>NUCLEOTIDE SEQUENCE</scope>
</reference>
<dbReference type="InterPro" id="IPR027417">
    <property type="entry name" value="P-loop_NTPase"/>
</dbReference>
<keyword evidence="1" id="KW-0227">DNA damage</keyword>
<evidence type="ECO:0000256" key="1">
    <source>
        <dbReference type="RuleBase" id="RU363044"/>
    </source>
</evidence>
<dbReference type="Gene3D" id="3.40.50.300">
    <property type="entry name" value="P-loop containing nucleotide triphosphate hydrolases"/>
    <property type="match status" value="1"/>
</dbReference>
<dbReference type="Proteomes" id="UP001177003">
    <property type="component" value="Chromosome 4"/>
</dbReference>
<dbReference type="EC" id="5.6.2.3" evidence="1"/>
<keyword evidence="1" id="KW-0378">Hydrolase</keyword>
<keyword evidence="4" id="KW-1185">Reference proteome</keyword>
<feature type="domain" description="DNA helicase Pif1-like DEAD-box helicase" evidence="2">
    <location>
        <begin position="251"/>
        <end position="328"/>
    </location>
</feature>
<dbReference type="GO" id="GO:0006281">
    <property type="term" value="P:DNA repair"/>
    <property type="evidence" value="ECO:0007669"/>
    <property type="project" value="UniProtKB-KW"/>
</dbReference>
<comment type="cofactor">
    <cofactor evidence="1">
        <name>Mg(2+)</name>
        <dbReference type="ChEBI" id="CHEBI:18420"/>
    </cofactor>
</comment>
<keyword evidence="1" id="KW-0233">DNA recombination</keyword>
<keyword evidence="1" id="KW-0547">Nucleotide-binding</keyword>
<dbReference type="SUPFAM" id="SSF52540">
    <property type="entry name" value="P-loop containing nucleoside triphosphate hydrolases"/>
    <property type="match status" value="1"/>
</dbReference>
<dbReference type="PANTHER" id="PTHR10492:SF92">
    <property type="entry name" value="ATP-DEPENDENT DNA HELICASE"/>
    <property type="match status" value="1"/>
</dbReference>
<dbReference type="GO" id="GO:0016787">
    <property type="term" value="F:hydrolase activity"/>
    <property type="evidence" value="ECO:0007669"/>
    <property type="project" value="UniProtKB-KW"/>
</dbReference>
<comment type="catalytic activity">
    <reaction evidence="1">
        <text>ATP + H2O = ADP + phosphate + H(+)</text>
        <dbReference type="Rhea" id="RHEA:13065"/>
        <dbReference type="ChEBI" id="CHEBI:15377"/>
        <dbReference type="ChEBI" id="CHEBI:15378"/>
        <dbReference type="ChEBI" id="CHEBI:30616"/>
        <dbReference type="ChEBI" id="CHEBI:43474"/>
        <dbReference type="ChEBI" id="CHEBI:456216"/>
        <dbReference type="EC" id="5.6.2.3"/>
    </reaction>
</comment>
<dbReference type="PANTHER" id="PTHR10492">
    <property type="match status" value="1"/>
</dbReference>
<dbReference type="AlphaFoldDB" id="A0AA36E3X9"/>
<evidence type="ECO:0000259" key="2">
    <source>
        <dbReference type="Pfam" id="PF05970"/>
    </source>
</evidence>
<dbReference type="GO" id="GO:0005524">
    <property type="term" value="F:ATP binding"/>
    <property type="evidence" value="ECO:0007669"/>
    <property type="project" value="UniProtKB-KW"/>
</dbReference>
<protein>
    <recommendedName>
        <fullName evidence="1">ATP-dependent DNA helicase</fullName>
        <ecNumber evidence="1">5.6.2.3</ecNumber>
    </recommendedName>
</protein>
<keyword evidence="1" id="KW-0347">Helicase</keyword>
<evidence type="ECO:0000313" key="3">
    <source>
        <dbReference type="EMBL" id="CAI9281112.1"/>
    </source>
</evidence>
<dbReference type="GO" id="GO:0043139">
    <property type="term" value="F:5'-3' DNA helicase activity"/>
    <property type="evidence" value="ECO:0007669"/>
    <property type="project" value="UniProtKB-EC"/>
</dbReference>
<dbReference type="GO" id="GO:0006310">
    <property type="term" value="P:DNA recombination"/>
    <property type="evidence" value="ECO:0007669"/>
    <property type="project" value="UniProtKB-KW"/>
</dbReference>
<keyword evidence="1" id="KW-0234">DNA repair</keyword>
<evidence type="ECO:0000313" key="4">
    <source>
        <dbReference type="Proteomes" id="UP001177003"/>
    </source>
</evidence>
<gene>
    <name evidence="3" type="ORF">LSALG_LOCUS20826</name>
</gene>
<accession>A0AA36E3X9</accession>
<name>A0AA36E3X9_LACSI</name>
<proteinExistence type="inferred from homology"/>
<sequence length="328" mass="37635">MHNVEEYDAIVSAEIPNEMSNPHLFRMVMKHMIHGPCGDLNPLNVCMKKGFCKNLYPKAFCCETTQTDDTYPTYRRCNDGVKVMVRGVELDNRWVVPYNPYLLCRWISPPEAAWRIFRFPLGEIKPTVIHLPLHLEDYQPINFKKKEHLTDIVANSSKRKTMLTEFFVQNKTDRYAQHLNLTYVEFPNHFVWKSNKKIWSPTQTEKSIGRIVVTHPSEDLSYADLDDETKEIKAEKSIIVSEDDLKSIHDLNKKQKVAFDKIIGKVKANKSGAFFINGPGGTWKTFIYRALLTNIRSEGHIALAIATSDIVASLLPGGRTAHSRFKIP</sequence>
<organism evidence="3 4">
    <name type="scientific">Lactuca saligna</name>
    <name type="common">Willowleaf lettuce</name>
    <dbReference type="NCBI Taxonomy" id="75948"/>
    <lineage>
        <taxon>Eukaryota</taxon>
        <taxon>Viridiplantae</taxon>
        <taxon>Streptophyta</taxon>
        <taxon>Embryophyta</taxon>
        <taxon>Tracheophyta</taxon>
        <taxon>Spermatophyta</taxon>
        <taxon>Magnoliopsida</taxon>
        <taxon>eudicotyledons</taxon>
        <taxon>Gunneridae</taxon>
        <taxon>Pentapetalae</taxon>
        <taxon>asterids</taxon>
        <taxon>campanulids</taxon>
        <taxon>Asterales</taxon>
        <taxon>Asteraceae</taxon>
        <taxon>Cichorioideae</taxon>
        <taxon>Cichorieae</taxon>
        <taxon>Lactucinae</taxon>
        <taxon>Lactuca</taxon>
    </lineage>
</organism>
<keyword evidence="1" id="KW-0067">ATP-binding</keyword>
<comment type="similarity">
    <text evidence="1">Belongs to the helicase family.</text>
</comment>
<dbReference type="GO" id="GO:0000723">
    <property type="term" value="P:telomere maintenance"/>
    <property type="evidence" value="ECO:0007669"/>
    <property type="project" value="InterPro"/>
</dbReference>
<dbReference type="Pfam" id="PF05970">
    <property type="entry name" value="PIF1"/>
    <property type="match status" value="1"/>
</dbReference>
<dbReference type="EMBL" id="OX465080">
    <property type="protein sequence ID" value="CAI9281112.1"/>
    <property type="molecule type" value="Genomic_DNA"/>
</dbReference>